<organism evidence="9">
    <name type="scientific">Ditylum brightwellii</name>
    <dbReference type="NCBI Taxonomy" id="49249"/>
    <lineage>
        <taxon>Eukaryota</taxon>
        <taxon>Sar</taxon>
        <taxon>Stramenopiles</taxon>
        <taxon>Ochrophyta</taxon>
        <taxon>Bacillariophyta</taxon>
        <taxon>Mediophyceae</taxon>
        <taxon>Lithodesmiophycidae</taxon>
        <taxon>Lithodesmiales</taxon>
        <taxon>Lithodesmiaceae</taxon>
        <taxon>Ditylum</taxon>
    </lineage>
</organism>
<dbReference type="SUPFAM" id="SSF103481">
    <property type="entry name" value="Multidrug resistance efflux transporter EmrE"/>
    <property type="match status" value="2"/>
</dbReference>
<evidence type="ECO:0000259" key="8">
    <source>
        <dbReference type="Pfam" id="PF00892"/>
    </source>
</evidence>
<feature type="transmembrane region" description="Helical" evidence="7">
    <location>
        <begin position="130"/>
        <end position="154"/>
    </location>
</feature>
<dbReference type="InterPro" id="IPR051258">
    <property type="entry name" value="Diverse_Substrate_Transporter"/>
</dbReference>
<feature type="transmembrane region" description="Helical" evidence="7">
    <location>
        <begin position="62"/>
        <end position="84"/>
    </location>
</feature>
<evidence type="ECO:0000256" key="2">
    <source>
        <dbReference type="ARBA" id="ARBA00022475"/>
    </source>
</evidence>
<comment type="subcellular location">
    <subcellularLocation>
        <location evidence="1">Cell membrane</location>
        <topology evidence="1">Multi-pass membrane protein</topology>
    </subcellularLocation>
</comment>
<proteinExistence type="predicted"/>
<evidence type="ECO:0000256" key="4">
    <source>
        <dbReference type="ARBA" id="ARBA00022989"/>
    </source>
</evidence>
<accession>A0A7S4R0F9</accession>
<dbReference type="InterPro" id="IPR000620">
    <property type="entry name" value="EamA_dom"/>
</dbReference>
<evidence type="ECO:0000256" key="3">
    <source>
        <dbReference type="ARBA" id="ARBA00022692"/>
    </source>
</evidence>
<keyword evidence="5 7" id="KW-0472">Membrane</keyword>
<keyword evidence="4 7" id="KW-1133">Transmembrane helix</keyword>
<reference evidence="9" key="1">
    <citation type="submission" date="2021-01" db="EMBL/GenBank/DDBJ databases">
        <authorList>
            <person name="Corre E."/>
            <person name="Pelletier E."/>
            <person name="Niang G."/>
            <person name="Scheremetjew M."/>
            <person name="Finn R."/>
            <person name="Kale V."/>
            <person name="Holt S."/>
            <person name="Cochrane G."/>
            <person name="Meng A."/>
            <person name="Brown T."/>
            <person name="Cohen L."/>
        </authorList>
    </citation>
    <scope>NUCLEOTIDE SEQUENCE</scope>
    <source>
        <strain evidence="9">GSO104</strain>
    </source>
</reference>
<dbReference type="InterPro" id="IPR037185">
    <property type="entry name" value="EmrE-like"/>
</dbReference>
<feature type="compositionally biased region" description="Basic and acidic residues" evidence="6">
    <location>
        <begin position="1"/>
        <end position="16"/>
    </location>
</feature>
<evidence type="ECO:0000256" key="1">
    <source>
        <dbReference type="ARBA" id="ARBA00004651"/>
    </source>
</evidence>
<dbReference type="GO" id="GO:0005886">
    <property type="term" value="C:plasma membrane"/>
    <property type="evidence" value="ECO:0007669"/>
    <property type="project" value="UniProtKB-SubCell"/>
</dbReference>
<evidence type="ECO:0000256" key="6">
    <source>
        <dbReference type="SAM" id="MobiDB-lite"/>
    </source>
</evidence>
<keyword evidence="3 7" id="KW-0812">Transmembrane</keyword>
<dbReference type="AlphaFoldDB" id="A0A7S4R0F9"/>
<evidence type="ECO:0000256" key="7">
    <source>
        <dbReference type="SAM" id="Phobius"/>
    </source>
</evidence>
<protein>
    <recommendedName>
        <fullName evidence="8">EamA domain-containing protein</fullName>
    </recommendedName>
</protein>
<feature type="region of interest" description="Disordered" evidence="6">
    <location>
        <begin position="1"/>
        <end position="20"/>
    </location>
</feature>
<feature type="transmembrane region" description="Helical" evidence="7">
    <location>
        <begin position="186"/>
        <end position="204"/>
    </location>
</feature>
<evidence type="ECO:0000313" key="9">
    <source>
        <dbReference type="EMBL" id="CAE4597423.1"/>
    </source>
</evidence>
<dbReference type="PANTHER" id="PTHR42920">
    <property type="entry name" value="OS03G0707200 PROTEIN-RELATED"/>
    <property type="match status" value="1"/>
</dbReference>
<evidence type="ECO:0000256" key="5">
    <source>
        <dbReference type="ARBA" id="ARBA00023136"/>
    </source>
</evidence>
<feature type="transmembrane region" description="Helical" evidence="7">
    <location>
        <begin position="224"/>
        <end position="246"/>
    </location>
</feature>
<gene>
    <name evidence="9" type="ORF">DBRI00130_LOCUS9755</name>
</gene>
<feature type="transmembrane region" description="Helical" evidence="7">
    <location>
        <begin position="266"/>
        <end position="286"/>
    </location>
</feature>
<name>A0A7S4R0F9_9STRA</name>
<feature type="domain" description="EamA" evidence="8">
    <location>
        <begin position="229"/>
        <end position="381"/>
    </location>
</feature>
<keyword evidence="2" id="KW-1003">Cell membrane</keyword>
<dbReference type="EMBL" id="HBNS01012085">
    <property type="protein sequence ID" value="CAE4597423.1"/>
    <property type="molecule type" value="Transcribed_RNA"/>
</dbReference>
<feature type="domain" description="EamA" evidence="8">
    <location>
        <begin position="61"/>
        <end position="201"/>
    </location>
</feature>
<feature type="transmembrane region" description="Helical" evidence="7">
    <location>
        <begin position="90"/>
        <end position="109"/>
    </location>
</feature>
<dbReference type="PANTHER" id="PTHR42920:SF5">
    <property type="entry name" value="EAMA DOMAIN-CONTAINING PROTEIN"/>
    <property type="match status" value="1"/>
</dbReference>
<dbReference type="Pfam" id="PF00892">
    <property type="entry name" value="EamA"/>
    <property type="match status" value="2"/>
</dbReference>
<sequence>MSSSTTRHEGASKESDPLLCNTSPSITIKATAENVYNTENNDLEIGEAKTSSLNSTQMIGRVTLAFVAFLYGTLNVSLRMLYALPNPPSASALSTTRGWLAAFAFLPFAPRVKQEITSDQYSKQSTRRALHLAALELALWNFGAQGLLNVGLLFTDAARAAFFTQTSVVMTPLLSYFSGGDVRKSVWLGCFIALMGLIILSSSNSSDDDVVEDETTAVASSSSWFYLGTGDIIVLAGAASWSMYIFRVSSLSQYHPEVSLQAFKTIYLACMYTTWFICSAAIRYATTDDNDKWASVLDLWRGYNDWKAWLILFYSAAGPGTIADILQQGGQKYVSASEANVILCGEPVFTALLSRFVLHEIASKMEYLGGSLIILAAILASI</sequence>